<dbReference type="Pfam" id="PF00294">
    <property type="entry name" value="PfkB"/>
    <property type="match status" value="1"/>
</dbReference>
<dbReference type="PANTHER" id="PTHR43320:SF2">
    <property type="entry name" value="2-DEHYDRO-3-DEOXYGLUCONOKINASE_2-DEHYDRO-3-DEOXYGALACTONOKINASE"/>
    <property type="match status" value="1"/>
</dbReference>
<evidence type="ECO:0000313" key="5">
    <source>
        <dbReference type="EMBL" id="EES91803.1"/>
    </source>
</evidence>
<evidence type="ECO:0000256" key="2">
    <source>
        <dbReference type="ARBA" id="ARBA00022679"/>
    </source>
</evidence>
<dbReference type="InterPro" id="IPR011611">
    <property type="entry name" value="PfkB_dom"/>
</dbReference>
<keyword evidence="3" id="KW-0418">Kinase</keyword>
<dbReference type="CDD" id="cd01166">
    <property type="entry name" value="KdgK"/>
    <property type="match status" value="1"/>
</dbReference>
<reference evidence="5 6" key="1">
    <citation type="submission" date="2009-10" db="EMBL/GenBank/DDBJ databases">
        <authorList>
            <person name="Shrivastava S."/>
            <person name="Brinkac L.B."/>
            <person name="Brown J.L."/>
            <person name="Bruce D.B."/>
            <person name="Detter C."/>
            <person name="Green L.D."/>
            <person name="Munk C.A."/>
            <person name="Rogers Y.C."/>
            <person name="Tapia R."/>
            <person name="Saunders E.S."/>
            <person name="Sims D.R."/>
            <person name="Smith L.A."/>
            <person name="Smith T.J."/>
            <person name="Sutton G."/>
            <person name="Brettin T."/>
        </authorList>
    </citation>
    <scope>NUCLEOTIDE SEQUENCE [LARGE SCALE GENOMIC DNA]</scope>
    <source>
        <strain evidence="6">D str. 1873</strain>
    </source>
</reference>
<evidence type="ECO:0000313" key="6">
    <source>
        <dbReference type="Proteomes" id="UP000006160"/>
    </source>
</evidence>
<evidence type="ECO:0000259" key="4">
    <source>
        <dbReference type="Pfam" id="PF00294"/>
    </source>
</evidence>
<accession>A0A9P2G8F6</accession>
<dbReference type="AlphaFoldDB" id="A0A9P2G8F6"/>
<sequence>MKMKKKVVTMGEIMLRLTPENNNRIVQAQSFNAYYGGAEANVAVALSNFGIDTYYVSQVPKNDLGKKAIRYLNENRVDTSYVLLKGDRLGIYFLEKGVSIRPSRVIYDRYNSAISNVNVNDFNFHDIFKDADFFHISGITPVLSKKCLSLTKRAIEVAKKYDVKISIDLNYRNKLCDYSKFVSIMKELIKDSYICFGWIDKDIKDYYKPFEYSKNIDYEYFQKCFEYMHKEFNVENIVTTLRENKSVCKNSLIAIGSNGEKIVTSKEYTFDVLDRVGAGDSFAAGVLYKLVNNKSIDEAINFGIASSVIKHTIPGDANIITNIDEIECMAKNEGFNIQR</sequence>
<dbReference type="InterPro" id="IPR029056">
    <property type="entry name" value="Ribokinase-like"/>
</dbReference>
<dbReference type="SUPFAM" id="SSF53613">
    <property type="entry name" value="Ribokinase-like"/>
    <property type="match status" value="1"/>
</dbReference>
<proteinExistence type="inferred from homology"/>
<keyword evidence="2" id="KW-0808">Transferase</keyword>
<evidence type="ECO:0000256" key="3">
    <source>
        <dbReference type="ARBA" id="ARBA00022777"/>
    </source>
</evidence>
<dbReference type="PANTHER" id="PTHR43320">
    <property type="entry name" value="SUGAR KINASE"/>
    <property type="match status" value="1"/>
</dbReference>
<dbReference type="Proteomes" id="UP000006160">
    <property type="component" value="Unassembled WGS sequence"/>
</dbReference>
<protein>
    <submittedName>
        <fullName evidence="5">2-dehydro-3-deoxygluconokinase</fullName>
    </submittedName>
</protein>
<dbReference type="EMBL" id="ACSJ01000007">
    <property type="protein sequence ID" value="EES91803.1"/>
    <property type="molecule type" value="Genomic_DNA"/>
</dbReference>
<dbReference type="RefSeq" id="WP_003376934.1">
    <property type="nucleotide sequence ID" value="NZ_ACSJ01000007.1"/>
</dbReference>
<name>A0A9P2G8F6_CLOBO</name>
<comment type="caution">
    <text evidence="5">The sequence shown here is derived from an EMBL/GenBank/DDBJ whole genome shotgun (WGS) entry which is preliminary data.</text>
</comment>
<organism evidence="5 6">
    <name type="scientific">Clostridium botulinum D str. 1873</name>
    <dbReference type="NCBI Taxonomy" id="592027"/>
    <lineage>
        <taxon>Bacteria</taxon>
        <taxon>Bacillati</taxon>
        <taxon>Bacillota</taxon>
        <taxon>Clostridia</taxon>
        <taxon>Eubacteriales</taxon>
        <taxon>Clostridiaceae</taxon>
        <taxon>Clostridium</taxon>
    </lineage>
</organism>
<dbReference type="InterPro" id="IPR052700">
    <property type="entry name" value="Carb_kinase_PfkB-like"/>
</dbReference>
<dbReference type="Gene3D" id="3.40.1190.20">
    <property type="match status" value="1"/>
</dbReference>
<evidence type="ECO:0000256" key="1">
    <source>
        <dbReference type="ARBA" id="ARBA00010688"/>
    </source>
</evidence>
<comment type="similarity">
    <text evidence="1">Belongs to the carbohydrate kinase PfkB family.</text>
</comment>
<gene>
    <name evidence="5" type="ORF">CLG_B1496</name>
</gene>
<dbReference type="GO" id="GO:0016301">
    <property type="term" value="F:kinase activity"/>
    <property type="evidence" value="ECO:0007669"/>
    <property type="project" value="UniProtKB-KW"/>
</dbReference>
<feature type="domain" description="Carbohydrate kinase PfkB" evidence="4">
    <location>
        <begin position="5"/>
        <end position="315"/>
    </location>
</feature>